<dbReference type="InterPro" id="IPR038765">
    <property type="entry name" value="Papain-like_cys_pep_sf"/>
</dbReference>
<dbReference type="SUPFAM" id="SSF54001">
    <property type="entry name" value="Cysteine proteinases"/>
    <property type="match status" value="1"/>
</dbReference>
<feature type="domain" description="Ubiquitin-like protease family profile" evidence="3">
    <location>
        <begin position="1"/>
        <end position="126"/>
    </location>
</feature>
<dbReference type="EMBL" id="KR095315">
    <property type="protein sequence ID" value="AKS26446.1"/>
    <property type="molecule type" value="Genomic_DNA"/>
</dbReference>
<evidence type="ECO:0000256" key="1">
    <source>
        <dbReference type="ARBA" id="ARBA00022670"/>
    </source>
</evidence>
<dbReference type="GO" id="GO:0008234">
    <property type="term" value="F:cysteine-type peptidase activity"/>
    <property type="evidence" value="ECO:0007669"/>
    <property type="project" value="InterPro"/>
</dbReference>
<name>A0A7R5WNZ2_9POXV</name>
<keyword evidence="5" id="KW-1185">Reference proteome</keyword>
<dbReference type="GO" id="GO:0006508">
    <property type="term" value="P:proteolysis"/>
    <property type="evidence" value="ECO:0007669"/>
    <property type="project" value="UniProtKB-KW"/>
</dbReference>
<dbReference type="InterPro" id="IPR003653">
    <property type="entry name" value="Peptidase_C48_C"/>
</dbReference>
<evidence type="ECO:0000259" key="3">
    <source>
        <dbReference type="PROSITE" id="PS50600"/>
    </source>
</evidence>
<dbReference type="PROSITE" id="PS50600">
    <property type="entry name" value="ULP_PROTEASE"/>
    <property type="match status" value="1"/>
</dbReference>
<keyword evidence="1" id="KW-0645">Protease</keyword>
<sequence>MLSLSNILQITNKYNPTLRWFHTIEEGGDIFLVTNLNELHNIISSSKSIFLTFLYYKHSHWTILCIDRTLKPTQALYVDSLGYRISEHLIQILALHDITDIFSSILRQQKDSINCGLYAALNLLSMFDVFNMYNCVNKDILAKKLISIKKINISDLREQLTNEGILKNLN</sequence>
<dbReference type="Gene3D" id="3.40.395.10">
    <property type="entry name" value="Adenoviral Proteinase, Chain A"/>
    <property type="match status" value="1"/>
</dbReference>
<organism evidence="4 5">
    <name type="scientific">Diachasmimorpha longicaudata entomopoxvirus</name>
    <dbReference type="NCBI Taxonomy" id="109981"/>
    <lineage>
        <taxon>Viruses</taxon>
        <taxon>Varidnaviria</taxon>
        <taxon>Bamfordvirae</taxon>
        <taxon>Nucleocytoviricota</taxon>
        <taxon>Pokkesviricetes</taxon>
        <taxon>Chitovirales</taxon>
        <taxon>Poxviridae</taxon>
        <taxon>Entomopoxvirinae</taxon>
        <taxon>Epsilonentomopoxvirus</taxon>
        <taxon>Epsilonentomopoxvirus dlongicaudata</taxon>
        <taxon>Diachasmimorpha entomopoxvirus</taxon>
    </lineage>
</organism>
<evidence type="ECO:0000256" key="2">
    <source>
        <dbReference type="ARBA" id="ARBA00022801"/>
    </source>
</evidence>
<gene>
    <name evidence="4" type="ORF">DLEV_155</name>
</gene>
<dbReference type="Proteomes" id="UP000593702">
    <property type="component" value="Segment"/>
</dbReference>
<proteinExistence type="predicted"/>
<evidence type="ECO:0000313" key="4">
    <source>
        <dbReference type="EMBL" id="AKS26446.1"/>
    </source>
</evidence>
<keyword evidence="2" id="KW-0378">Hydrolase</keyword>
<reference evidence="4 5" key="1">
    <citation type="submission" date="2015-04" db="EMBL/GenBank/DDBJ databases">
        <title>Diachasmimorpha longicaudata entomopoxvirus genome.</title>
        <authorList>
            <person name="Coffman K.A."/>
            <person name="Burke G.R."/>
        </authorList>
    </citation>
    <scope>NUCLEOTIDE SEQUENCE [LARGE SCALE GENOMIC DNA]</scope>
</reference>
<accession>A0A7R5WNZ2</accession>
<protein>
    <recommendedName>
        <fullName evidence="3">Ubiquitin-like protease family profile domain-containing protein</fullName>
    </recommendedName>
</protein>
<evidence type="ECO:0000313" key="5">
    <source>
        <dbReference type="Proteomes" id="UP000593702"/>
    </source>
</evidence>